<sequence>MDSAIYFDLGTFLHTNLFSLRDDKVYSFRPDSRLARFSSRPSPVSGGRCPSRVSFREHEVLFARFARSRGLILAGDGAEIKNTAL</sequence>
<gene>
    <name evidence="1" type="ORF">FQU78_00715</name>
</gene>
<evidence type="ECO:0000313" key="1">
    <source>
        <dbReference type="EMBL" id="QIB89748.1"/>
    </source>
</evidence>
<name>A0A6C0VEV3_METMZ</name>
<accession>A0A6C0VEV3</accession>
<evidence type="ECO:0000313" key="2">
    <source>
        <dbReference type="Proteomes" id="UP000467371"/>
    </source>
</evidence>
<proteinExistence type="predicted"/>
<dbReference type="EMBL" id="CP042908">
    <property type="protein sequence ID" value="QIB89748.1"/>
    <property type="molecule type" value="Genomic_DNA"/>
</dbReference>
<reference evidence="1 2" key="1">
    <citation type="journal article" date="2020" name="Environ. Microbiol. Rep.">
        <title>Redox cycling of Fe(II) and Fe(III) in magnetite accelerates aceticlastic methanogenesis by Methanosarcina mazei.</title>
        <authorList>
            <person name="Wang H."/>
            <person name="Byrne J.M."/>
            <person name="Liu P."/>
            <person name="Liu J."/>
            <person name="Dong X."/>
            <person name="Lu Y."/>
        </authorList>
    </citation>
    <scope>NUCLEOTIDE SEQUENCE [LARGE SCALE GENOMIC DNA]</scope>
    <source>
        <strain evidence="2">zm-15</strain>
    </source>
</reference>
<protein>
    <submittedName>
        <fullName evidence="1">Uncharacterized protein</fullName>
    </submittedName>
</protein>
<dbReference type="AlphaFoldDB" id="A0A6C0VEV3"/>
<dbReference type="Proteomes" id="UP000467371">
    <property type="component" value="Chromosome"/>
</dbReference>
<organism evidence="1 2">
    <name type="scientific">Methanosarcina mazei</name>
    <name type="common">Methanosarcina frisia</name>
    <dbReference type="NCBI Taxonomy" id="2209"/>
    <lineage>
        <taxon>Archaea</taxon>
        <taxon>Methanobacteriati</taxon>
        <taxon>Methanobacteriota</taxon>
        <taxon>Stenosarchaea group</taxon>
        <taxon>Methanomicrobia</taxon>
        <taxon>Methanosarcinales</taxon>
        <taxon>Methanosarcinaceae</taxon>
        <taxon>Methanosarcina</taxon>
    </lineage>
</organism>